<feature type="transmembrane region" description="Helical" evidence="12">
    <location>
        <begin position="758"/>
        <end position="779"/>
    </location>
</feature>
<keyword evidence="3" id="KW-1003">Cell membrane</keyword>
<name>A0AA97K7R4_EUBMA</name>
<keyword evidence="10" id="KW-0325">Glycoprotein</keyword>
<comment type="similarity">
    <text evidence="2">Belongs to the G-protein coupled receptor 3 family.</text>
</comment>
<evidence type="ECO:0000256" key="5">
    <source>
        <dbReference type="ARBA" id="ARBA00022729"/>
    </source>
</evidence>
<accession>A0AA97K7R4</accession>
<proteinExistence type="inferred from homology"/>
<dbReference type="SUPFAM" id="SSF53822">
    <property type="entry name" value="Periplasmic binding protein-like I"/>
    <property type="match status" value="2"/>
</dbReference>
<dbReference type="InterPro" id="IPR001828">
    <property type="entry name" value="ANF_lig-bd_rcpt"/>
</dbReference>
<feature type="transmembrane region" description="Helical" evidence="12">
    <location>
        <begin position="538"/>
        <end position="561"/>
    </location>
</feature>
<keyword evidence="7" id="KW-0297">G-protein coupled receptor</keyword>
<evidence type="ECO:0000256" key="3">
    <source>
        <dbReference type="ARBA" id="ARBA00022475"/>
    </source>
</evidence>
<dbReference type="Pfam" id="PF01094">
    <property type="entry name" value="ANF_receptor"/>
    <property type="match status" value="1"/>
</dbReference>
<protein>
    <submittedName>
        <fullName evidence="15">Vomeronasal type-2 receptor 26-like</fullName>
    </submittedName>
</protein>
<dbReference type="Gene3D" id="3.40.50.2300">
    <property type="match status" value="4"/>
</dbReference>
<evidence type="ECO:0000256" key="12">
    <source>
        <dbReference type="SAM" id="Phobius"/>
    </source>
</evidence>
<feature type="domain" description="G-protein coupled receptors family 3 profile" evidence="13">
    <location>
        <begin position="538"/>
        <end position="802"/>
    </location>
</feature>
<dbReference type="InterPro" id="IPR028082">
    <property type="entry name" value="Peripla_BP_I"/>
</dbReference>
<organism evidence="14 15">
    <name type="scientific">Eublepharis macularius</name>
    <name type="common">Leopard gecko</name>
    <name type="synonym">Cyrtodactylus macularius</name>
    <dbReference type="NCBI Taxonomy" id="481883"/>
    <lineage>
        <taxon>Eukaryota</taxon>
        <taxon>Metazoa</taxon>
        <taxon>Chordata</taxon>
        <taxon>Craniata</taxon>
        <taxon>Vertebrata</taxon>
        <taxon>Euteleostomi</taxon>
        <taxon>Lepidosauria</taxon>
        <taxon>Squamata</taxon>
        <taxon>Bifurcata</taxon>
        <taxon>Gekkota</taxon>
        <taxon>Eublepharidae</taxon>
        <taxon>Eublepharinae</taxon>
        <taxon>Eublepharis</taxon>
    </lineage>
</organism>
<dbReference type="Gene3D" id="2.10.50.30">
    <property type="entry name" value="GPCR, family 3, nine cysteines domain"/>
    <property type="match status" value="1"/>
</dbReference>
<dbReference type="Pfam" id="PF07562">
    <property type="entry name" value="NCD3G"/>
    <property type="match status" value="1"/>
</dbReference>
<feature type="transmembrane region" description="Helical" evidence="12">
    <location>
        <begin position="608"/>
        <end position="632"/>
    </location>
</feature>
<keyword evidence="6 12" id="KW-1133">Transmembrane helix</keyword>
<dbReference type="Pfam" id="PF00003">
    <property type="entry name" value="7tm_3"/>
    <property type="match status" value="1"/>
</dbReference>
<dbReference type="AlphaFoldDB" id="A0AA97K7R4"/>
<feature type="transmembrane region" description="Helical" evidence="12">
    <location>
        <begin position="573"/>
        <end position="596"/>
    </location>
</feature>
<comment type="subcellular location">
    <subcellularLocation>
        <location evidence="1">Cell membrane</location>
        <topology evidence="1">Multi-pass membrane protein</topology>
    </subcellularLocation>
</comment>
<keyword evidence="9" id="KW-0675">Receptor</keyword>
<dbReference type="InterPro" id="IPR017979">
    <property type="entry name" value="GPCR_3_CS"/>
</dbReference>
<evidence type="ECO:0000256" key="7">
    <source>
        <dbReference type="ARBA" id="ARBA00023040"/>
    </source>
</evidence>
<gene>
    <name evidence="15" type="primary">LOC129339938</name>
</gene>
<dbReference type="FunFam" id="2.10.50.30:FF:000002">
    <property type="entry name" value="Vomeronasal 2 receptor, h1"/>
    <property type="match status" value="1"/>
</dbReference>
<dbReference type="PANTHER" id="PTHR24061">
    <property type="entry name" value="CALCIUM-SENSING RECEPTOR-RELATED"/>
    <property type="match status" value="1"/>
</dbReference>
<dbReference type="KEGG" id="emc:129339938"/>
<dbReference type="PANTHER" id="PTHR24061:SF599">
    <property type="entry name" value="G-PROTEIN COUPLED RECEPTORS FAMILY 3 PROFILE DOMAIN-CONTAINING PROTEIN"/>
    <property type="match status" value="1"/>
</dbReference>
<evidence type="ECO:0000256" key="9">
    <source>
        <dbReference type="ARBA" id="ARBA00023170"/>
    </source>
</evidence>
<dbReference type="GeneID" id="129339938"/>
<sequence length="889" mass="101140">MMTKFYQHILALVFAVHEINENPMILSNVTLGFHICDSYYDMKMTYCTTLDLLFKSYRYFPNYECDSKKNLMAIIGGISYDISFDMANILHLYKIPQLPYGSFAPKEKDAAHLTSFVHTIPNESYQHMGIIWLLKHFGWMWVGLFVMDNDDGEHFVQAMEQLVSQNGICLAFTVRISNQDDFNSFDVLLDLVSKIYEPLSDSKANTIILYGESLAFGALLSLLYVGNPRYNENTSFRKVWVIAAQIDFALFGLQKGMDFEIFHGAIVFRIHSNELPEFQKYLQDIKPPGKPGDGFFKTFWEQAFECTFSNDYEPSDVSGSCTGQESLKSLPRPYFETHTTGHSYRIYNAVYAVAHALQLFASSRSRQRWKRDGETADLQDVLPWQVQPLLQGVSFNNSAGETISYNKDRETGARLDIMNFVTFPNNSFRMVNVGKMDPSVVEGKECMIQEDLIVWPRIFNQGLPRSLCNDRCKPGFQKKKKEGEKFCCYDCALCPEGKITKQTDMDDCIECAEDQYASTERDRCVPRIKSFLSYEEPLGIMLTSTALSFSLITLMVLGIFIKHKDTPIVKANNWDITYMFLVSLLLCFLSSLLFLGQPNGVTCFLQQSIFSIIFSMAVSCLLAKTITVVVAFMATKPGSNLKKWVGKRLTVSTVFFCSLLQVGLCTVWLGTSPPFPDLDMQTLTREIIVGCNEGSAIMFYSVLGYLGLLSLITLTVAFLARKLPDSFNESKFITFSMLIFCSVWVTFVPSYLSTKGKYMVAVEIFCILVSSAGLLACIFSPKCYIIVLRPELNNREQMMTKFYQHVLALVFAVHEINEDPIILSNVTLGFHIYDNYYDMKMTYRITLDLMATKFYQHPLALAFAVDEINRNPNILPNVTLGIPHLRCLQ</sequence>
<dbReference type="RefSeq" id="XP_054850476.1">
    <property type="nucleotide sequence ID" value="XM_054994501.1"/>
</dbReference>
<dbReference type="PRINTS" id="PR00248">
    <property type="entry name" value="GPCRMGR"/>
</dbReference>
<feature type="transmembrane region" description="Helical" evidence="12">
    <location>
        <begin position="697"/>
        <end position="720"/>
    </location>
</feature>
<evidence type="ECO:0000256" key="6">
    <source>
        <dbReference type="ARBA" id="ARBA00022989"/>
    </source>
</evidence>
<dbReference type="PROSITE" id="PS50259">
    <property type="entry name" value="G_PROTEIN_RECEP_F3_4"/>
    <property type="match status" value="1"/>
</dbReference>
<keyword evidence="4 12" id="KW-0812">Transmembrane</keyword>
<dbReference type="GO" id="GO:0005886">
    <property type="term" value="C:plasma membrane"/>
    <property type="evidence" value="ECO:0007669"/>
    <property type="project" value="UniProtKB-SubCell"/>
</dbReference>
<evidence type="ECO:0000313" key="14">
    <source>
        <dbReference type="Proteomes" id="UP001190640"/>
    </source>
</evidence>
<evidence type="ECO:0000256" key="8">
    <source>
        <dbReference type="ARBA" id="ARBA00023136"/>
    </source>
</evidence>
<dbReference type="SUPFAM" id="SSF81665">
    <property type="entry name" value="Calcium ATPase, transmembrane domain M"/>
    <property type="match status" value="1"/>
</dbReference>
<dbReference type="InterPro" id="IPR004073">
    <property type="entry name" value="GPCR_3_vmron_rcpt_2"/>
</dbReference>
<evidence type="ECO:0000256" key="11">
    <source>
        <dbReference type="ARBA" id="ARBA00023224"/>
    </source>
</evidence>
<dbReference type="FunFam" id="3.40.50.2300:FF:000024">
    <property type="entry name" value="Vomeronasal 2, receptor 73"/>
    <property type="match status" value="1"/>
</dbReference>
<reference evidence="15" key="1">
    <citation type="submission" date="2025-08" db="UniProtKB">
        <authorList>
            <consortium name="RefSeq"/>
        </authorList>
    </citation>
    <scope>IDENTIFICATION</scope>
    <source>
        <tissue evidence="15">Blood</tissue>
    </source>
</reference>
<keyword evidence="11" id="KW-0807">Transducer</keyword>
<feature type="transmembrane region" description="Helical" evidence="12">
    <location>
        <begin position="732"/>
        <end position="752"/>
    </location>
</feature>
<evidence type="ECO:0000256" key="1">
    <source>
        <dbReference type="ARBA" id="ARBA00004651"/>
    </source>
</evidence>
<feature type="transmembrane region" description="Helical" evidence="12">
    <location>
        <begin position="653"/>
        <end position="671"/>
    </location>
</feature>
<dbReference type="PRINTS" id="PR01535">
    <property type="entry name" value="VOMERONASL2R"/>
</dbReference>
<evidence type="ECO:0000256" key="2">
    <source>
        <dbReference type="ARBA" id="ARBA00007242"/>
    </source>
</evidence>
<evidence type="ECO:0000313" key="15">
    <source>
        <dbReference type="RefSeq" id="XP_054850476.1"/>
    </source>
</evidence>
<dbReference type="GO" id="GO:0004930">
    <property type="term" value="F:G protein-coupled receptor activity"/>
    <property type="evidence" value="ECO:0007669"/>
    <property type="project" value="UniProtKB-KW"/>
</dbReference>
<keyword evidence="5" id="KW-0732">Signal</keyword>
<dbReference type="InterPro" id="IPR011500">
    <property type="entry name" value="GPCR_3_9-Cys_dom"/>
</dbReference>
<evidence type="ECO:0000256" key="4">
    <source>
        <dbReference type="ARBA" id="ARBA00022692"/>
    </source>
</evidence>
<dbReference type="Proteomes" id="UP001190640">
    <property type="component" value="Chromosome 12"/>
</dbReference>
<keyword evidence="14" id="KW-1185">Reference proteome</keyword>
<dbReference type="InterPro" id="IPR000068">
    <property type="entry name" value="GPCR_3_Ca_sens_rcpt-rel"/>
</dbReference>
<evidence type="ECO:0000256" key="10">
    <source>
        <dbReference type="ARBA" id="ARBA00023180"/>
    </source>
</evidence>
<dbReference type="InterPro" id="IPR023298">
    <property type="entry name" value="ATPase_P-typ_TM_dom_sf"/>
</dbReference>
<dbReference type="InterPro" id="IPR017978">
    <property type="entry name" value="GPCR_3_C"/>
</dbReference>
<keyword evidence="8 12" id="KW-0472">Membrane</keyword>
<dbReference type="InterPro" id="IPR000337">
    <property type="entry name" value="GPCR_3"/>
</dbReference>
<dbReference type="InterPro" id="IPR038550">
    <property type="entry name" value="GPCR_3_9-Cys_sf"/>
</dbReference>
<dbReference type="PROSITE" id="PS00981">
    <property type="entry name" value="G_PROTEIN_RECEP_F3_3"/>
    <property type="match status" value="1"/>
</dbReference>
<dbReference type="CDD" id="cd15283">
    <property type="entry name" value="7tmC_V2R_pheromone"/>
    <property type="match status" value="1"/>
</dbReference>
<evidence type="ECO:0000259" key="13">
    <source>
        <dbReference type="PROSITE" id="PS50259"/>
    </source>
</evidence>